<sequence>MQHGIHFISGLPRAGSTLLAGILRQNPGVHAAMSSPVAALFTALLRQMSQENEFALFITEAQRKAILAGLFENYYRDIQASKLVFDTNRLWCSKLPALAALFPDAKMIACVRDIHWVLDSLERLVRRNKFEPSKIFSFEPGGTVYNRVDGLLGMNGMVGFAYNALKEAYFGEQADRLMLLTYETLTREPARAMAAVYDFIGQPPFDHDFDHVDYAEEELDARLGTPGLHRVAAKVQHVERQTILPPDLVRRVENDAFWSDTKRNLRGVRVV</sequence>
<dbReference type="Proteomes" id="UP000433050">
    <property type="component" value="Unassembled WGS sequence"/>
</dbReference>
<organism evidence="1 2">
    <name type="scientific">Starkeya nomas</name>
    <dbReference type="NCBI Taxonomy" id="2666134"/>
    <lineage>
        <taxon>Bacteria</taxon>
        <taxon>Pseudomonadati</taxon>
        <taxon>Pseudomonadota</taxon>
        <taxon>Alphaproteobacteria</taxon>
        <taxon>Hyphomicrobiales</taxon>
        <taxon>Xanthobacteraceae</taxon>
        <taxon>Starkeya</taxon>
    </lineage>
</organism>
<dbReference type="RefSeq" id="WP_159600284.1">
    <property type="nucleotide sequence ID" value="NZ_CACSAS010000001.1"/>
</dbReference>
<proteinExistence type="predicted"/>
<evidence type="ECO:0008006" key="3">
    <source>
        <dbReference type="Google" id="ProtNLM"/>
    </source>
</evidence>
<dbReference type="SUPFAM" id="SSF52540">
    <property type="entry name" value="P-loop containing nucleoside triphosphate hydrolases"/>
    <property type="match status" value="1"/>
</dbReference>
<dbReference type="InterPro" id="IPR027417">
    <property type="entry name" value="P-loop_NTPase"/>
</dbReference>
<keyword evidence="2" id="KW-1185">Reference proteome</keyword>
<accession>A0A5S9PSE2</accession>
<dbReference type="Gene3D" id="3.40.50.300">
    <property type="entry name" value="P-loop containing nucleotide triphosphate hydrolases"/>
    <property type="match status" value="1"/>
</dbReference>
<protein>
    <recommendedName>
        <fullName evidence="3">Sulfotransferase</fullName>
    </recommendedName>
</protein>
<name>A0A5S9PSE2_9HYPH</name>
<dbReference type="EMBL" id="CACSAS010000001">
    <property type="protein sequence ID" value="CAA0107261.1"/>
    <property type="molecule type" value="Genomic_DNA"/>
</dbReference>
<dbReference type="Pfam" id="PF13469">
    <property type="entry name" value="Sulfotransfer_3"/>
    <property type="match status" value="1"/>
</dbReference>
<evidence type="ECO:0000313" key="2">
    <source>
        <dbReference type="Proteomes" id="UP000433050"/>
    </source>
</evidence>
<evidence type="ECO:0000313" key="1">
    <source>
        <dbReference type="EMBL" id="CAA0107261.1"/>
    </source>
</evidence>
<dbReference type="AlphaFoldDB" id="A0A5S9PSE2"/>
<gene>
    <name evidence="1" type="ORF">STARVERO_03425</name>
</gene>
<reference evidence="1 2" key="1">
    <citation type="submission" date="2019-12" db="EMBL/GenBank/DDBJ databases">
        <authorList>
            <person name="Reyes-Prieto M."/>
        </authorList>
    </citation>
    <scope>NUCLEOTIDE SEQUENCE [LARGE SCALE GENOMIC DNA]</scope>
    <source>
        <strain evidence="1">HF14-78462</strain>
    </source>
</reference>